<dbReference type="GO" id="GO:0051537">
    <property type="term" value="F:2 iron, 2 sulfur cluster binding"/>
    <property type="evidence" value="ECO:0007669"/>
    <property type="project" value="UniProtKB-KW"/>
</dbReference>
<organism evidence="8 9">
    <name type="scientific">Cyclobacterium lianum</name>
    <dbReference type="NCBI Taxonomy" id="388280"/>
    <lineage>
        <taxon>Bacteria</taxon>
        <taxon>Pseudomonadati</taxon>
        <taxon>Bacteroidota</taxon>
        <taxon>Cytophagia</taxon>
        <taxon>Cytophagales</taxon>
        <taxon>Cyclobacteriaceae</taxon>
        <taxon>Cyclobacterium</taxon>
    </lineage>
</organism>
<keyword evidence="4" id="KW-0411">Iron-sulfur</keyword>
<reference evidence="8 9" key="1">
    <citation type="submission" date="2016-11" db="EMBL/GenBank/DDBJ databases">
        <authorList>
            <person name="Jaros S."/>
            <person name="Januszkiewicz K."/>
            <person name="Wedrychowicz H."/>
        </authorList>
    </citation>
    <scope>NUCLEOTIDE SEQUENCE [LARGE SCALE GENOMIC DNA]</scope>
    <source>
        <strain evidence="8 9">CGMCC 1.6102</strain>
    </source>
</reference>
<name>A0A1M7PVP7_9BACT</name>
<dbReference type="InterPro" id="IPR005805">
    <property type="entry name" value="Rieske_Fe-S_prot_C"/>
</dbReference>
<dbReference type="SUPFAM" id="SSF50022">
    <property type="entry name" value="ISP domain"/>
    <property type="match status" value="1"/>
</dbReference>
<dbReference type="CDD" id="cd03467">
    <property type="entry name" value="Rieske"/>
    <property type="match status" value="1"/>
</dbReference>
<evidence type="ECO:0000256" key="1">
    <source>
        <dbReference type="ARBA" id="ARBA00022714"/>
    </source>
</evidence>
<evidence type="ECO:0000256" key="4">
    <source>
        <dbReference type="ARBA" id="ARBA00023014"/>
    </source>
</evidence>
<gene>
    <name evidence="8" type="ORF">SAMN04488057_11124</name>
</gene>
<dbReference type="Gene3D" id="2.102.10.10">
    <property type="entry name" value="Rieske [2Fe-2S] iron-sulphur domain"/>
    <property type="match status" value="1"/>
</dbReference>
<keyword evidence="5" id="KW-1015">Disulfide bond</keyword>
<evidence type="ECO:0000256" key="6">
    <source>
        <dbReference type="ARBA" id="ARBA00034078"/>
    </source>
</evidence>
<comment type="cofactor">
    <cofactor evidence="6">
        <name>[2Fe-2S] cluster</name>
        <dbReference type="ChEBI" id="CHEBI:190135"/>
    </cofactor>
</comment>
<dbReference type="PANTHER" id="PTHR10134">
    <property type="entry name" value="CYTOCHROME B-C1 COMPLEX SUBUNIT RIESKE, MITOCHONDRIAL"/>
    <property type="match status" value="1"/>
</dbReference>
<evidence type="ECO:0000313" key="8">
    <source>
        <dbReference type="EMBL" id="SHN21617.1"/>
    </source>
</evidence>
<dbReference type="InterPro" id="IPR017941">
    <property type="entry name" value="Rieske_2Fe-2S"/>
</dbReference>
<dbReference type="AlphaFoldDB" id="A0A1M7PVP7"/>
<evidence type="ECO:0000256" key="2">
    <source>
        <dbReference type="ARBA" id="ARBA00022723"/>
    </source>
</evidence>
<protein>
    <submittedName>
        <fullName evidence="8">Rieske Fe-S protein</fullName>
    </submittedName>
</protein>
<dbReference type="Proteomes" id="UP000184513">
    <property type="component" value="Unassembled WGS sequence"/>
</dbReference>
<evidence type="ECO:0000259" key="7">
    <source>
        <dbReference type="PROSITE" id="PS51296"/>
    </source>
</evidence>
<dbReference type="InterPro" id="IPR036922">
    <property type="entry name" value="Rieske_2Fe-2S_sf"/>
</dbReference>
<keyword evidence="1" id="KW-0001">2Fe-2S</keyword>
<dbReference type="GO" id="GO:0016020">
    <property type="term" value="C:membrane"/>
    <property type="evidence" value="ECO:0007669"/>
    <property type="project" value="InterPro"/>
</dbReference>
<dbReference type="PRINTS" id="PR00162">
    <property type="entry name" value="RIESKE"/>
</dbReference>
<keyword evidence="3" id="KW-0408">Iron</keyword>
<keyword evidence="2" id="KW-0479">Metal-binding</keyword>
<dbReference type="STRING" id="388280.SAMN04488057_11124"/>
<evidence type="ECO:0000256" key="3">
    <source>
        <dbReference type="ARBA" id="ARBA00023004"/>
    </source>
</evidence>
<accession>A0A1M7PVP7</accession>
<feature type="domain" description="Rieske" evidence="7">
    <location>
        <begin position="76"/>
        <end position="169"/>
    </location>
</feature>
<dbReference type="Pfam" id="PF00355">
    <property type="entry name" value="Rieske"/>
    <property type="match status" value="1"/>
</dbReference>
<dbReference type="InterPro" id="IPR014349">
    <property type="entry name" value="Rieske_Fe-S_prot"/>
</dbReference>
<keyword evidence="9" id="KW-1185">Reference proteome</keyword>
<dbReference type="PROSITE" id="PS51296">
    <property type="entry name" value="RIESKE"/>
    <property type="match status" value="1"/>
</dbReference>
<proteinExistence type="predicted"/>
<dbReference type="EMBL" id="FRCY01000011">
    <property type="protein sequence ID" value="SHN21617.1"/>
    <property type="molecule type" value="Genomic_DNA"/>
</dbReference>
<evidence type="ECO:0000256" key="5">
    <source>
        <dbReference type="ARBA" id="ARBA00023157"/>
    </source>
</evidence>
<dbReference type="GO" id="GO:0046872">
    <property type="term" value="F:metal ion binding"/>
    <property type="evidence" value="ECO:0007669"/>
    <property type="project" value="UniProtKB-KW"/>
</dbReference>
<evidence type="ECO:0000313" key="9">
    <source>
        <dbReference type="Proteomes" id="UP000184513"/>
    </source>
</evidence>
<sequence>MCVNVSMETNRKIQKVQRGRLQKGRRDFLSRAGSISVMSIFGTAFFTGCTDEEDMLPDDGQNDSGNGILVSNQQVTIDLARNEALRDSGGWMLIREAQLLVVNLEGQYNALSSVCTHSQCDRNWTFGNQVFTCTCHGSRFDTQGKVINGPATRPLKTYSLSQAEGNLIIDLS</sequence>